<dbReference type="AlphaFoldDB" id="A0A4P8QMC9"/>
<dbReference type="KEGG" id="brb:EH207_05710"/>
<dbReference type="InterPro" id="IPR042230">
    <property type="entry name" value="CusF_sf"/>
</dbReference>
<accession>A0A4P8QMC9</accession>
<feature type="chain" id="PRO_5020620285" evidence="1">
    <location>
        <begin position="21"/>
        <end position="114"/>
    </location>
</feature>
<evidence type="ECO:0000313" key="3">
    <source>
        <dbReference type="Proteomes" id="UP000299580"/>
    </source>
</evidence>
<proteinExistence type="predicted"/>
<keyword evidence="1" id="KW-0732">Signal</keyword>
<dbReference type="Pfam" id="PF11604">
    <property type="entry name" value="CusF_Ec"/>
    <property type="match status" value="1"/>
</dbReference>
<reference evidence="2 3" key="1">
    <citation type="submission" date="2018-11" db="EMBL/GenBank/DDBJ databases">
        <title>Genome sequences of Brenneria nigrifluens and Brenneria rubrifaciens.</title>
        <authorList>
            <person name="Poret-Peterson A.T."/>
            <person name="McClean A.E."/>
            <person name="Kluepfel D.A."/>
        </authorList>
    </citation>
    <scope>NUCLEOTIDE SEQUENCE [LARGE SCALE GENOMIC DNA]</scope>
    <source>
        <strain evidence="2 3">6D370</strain>
    </source>
</reference>
<name>A0A4P8QMC9_9GAMM</name>
<dbReference type="Proteomes" id="UP000299580">
    <property type="component" value="Chromosome"/>
</dbReference>
<gene>
    <name evidence="2" type="ORF">EH207_05710</name>
</gene>
<evidence type="ECO:0000256" key="1">
    <source>
        <dbReference type="SAM" id="SignalP"/>
    </source>
</evidence>
<dbReference type="EMBL" id="CP034035">
    <property type="protein sequence ID" value="QCR08058.1"/>
    <property type="molecule type" value="Genomic_DNA"/>
</dbReference>
<dbReference type="RefSeq" id="WP_137713115.1">
    <property type="nucleotide sequence ID" value="NZ_CP034035.1"/>
</dbReference>
<feature type="signal peptide" evidence="1">
    <location>
        <begin position="1"/>
        <end position="20"/>
    </location>
</feature>
<dbReference type="Gene3D" id="2.40.50.320">
    <property type="entry name" value="Copper binding periplasmic protein CusF"/>
    <property type="match status" value="1"/>
</dbReference>
<evidence type="ECO:0000313" key="2">
    <source>
        <dbReference type="EMBL" id="QCR08058.1"/>
    </source>
</evidence>
<organism evidence="2 3">
    <name type="scientific">Brenneria rubrifaciens</name>
    <dbReference type="NCBI Taxonomy" id="55213"/>
    <lineage>
        <taxon>Bacteria</taxon>
        <taxon>Pseudomonadati</taxon>
        <taxon>Pseudomonadota</taxon>
        <taxon>Gammaproteobacteria</taxon>
        <taxon>Enterobacterales</taxon>
        <taxon>Pectobacteriaceae</taxon>
        <taxon>Brenneria</taxon>
    </lineage>
</organism>
<protein>
    <submittedName>
        <fullName evidence="2">Cation transporter</fullName>
    </submittedName>
</protein>
<sequence length="114" mass="12542">MRAIYVAVISGLLFSSPLRANEHQHHAMMMPSNTAATATTNAYQATGTVKQWNADSVTIAHSPVADLRWPPMTMTFRLPAGRTFNPLAANTPVAFRFIQQDSGYVLINITPQQK</sequence>
<keyword evidence="3" id="KW-1185">Reference proteome</keyword>
<dbReference type="InterPro" id="IPR021647">
    <property type="entry name" value="CusF_Ec"/>
</dbReference>
<dbReference type="OrthoDB" id="5771277at2"/>